<name>A0A9P0QML6_9ASCO</name>
<feature type="signal peptide" evidence="2">
    <location>
        <begin position="1"/>
        <end position="19"/>
    </location>
</feature>
<feature type="chain" id="PRO_5040440954" evidence="2">
    <location>
        <begin position="20"/>
        <end position="485"/>
    </location>
</feature>
<evidence type="ECO:0000313" key="4">
    <source>
        <dbReference type="Proteomes" id="UP000837801"/>
    </source>
</evidence>
<evidence type="ECO:0000256" key="1">
    <source>
        <dbReference type="SAM" id="MobiDB-lite"/>
    </source>
</evidence>
<reference evidence="3" key="1">
    <citation type="submission" date="2022-03" db="EMBL/GenBank/DDBJ databases">
        <authorList>
            <person name="Legras J.-L."/>
            <person name="Devillers H."/>
            <person name="Grondin C."/>
        </authorList>
    </citation>
    <scope>NUCLEOTIDE SEQUENCE</scope>
    <source>
        <strain evidence="3">CLIB 1423</strain>
    </source>
</reference>
<feature type="region of interest" description="Disordered" evidence="1">
    <location>
        <begin position="262"/>
        <end position="285"/>
    </location>
</feature>
<protein>
    <submittedName>
        <fullName evidence="3">Predicted GPI-anchored protein 45</fullName>
    </submittedName>
</protein>
<evidence type="ECO:0000256" key="2">
    <source>
        <dbReference type="SAM" id="SignalP"/>
    </source>
</evidence>
<dbReference type="Proteomes" id="UP000837801">
    <property type="component" value="Unassembled WGS sequence"/>
</dbReference>
<comment type="caution">
    <text evidence="3">The sequence shown here is derived from an EMBL/GenBank/DDBJ whole genome shotgun (WGS) entry which is preliminary data.</text>
</comment>
<dbReference type="AlphaFoldDB" id="A0A9P0QML6"/>
<feature type="region of interest" description="Disordered" evidence="1">
    <location>
        <begin position="443"/>
        <end position="464"/>
    </location>
</feature>
<sequence length="485" mass="49701">MKFTSYLATGLLLTTSCIATPMALPVPDSKFEIQLVDDGIFEREATELINQFITKLNGNLDLSKRDESTIANILIQVNKSGIIFELLDYVADSDSIINTISNATENLISGVNISSLLSGGGSSSLLSSLNLTQILGVVQDSGLLQSILDGTLLDTSFQPTIAGIIEKAVRANEGLLAMIFNTYLKPASNSKRQLKAVTSDGAIVFSPSESSAVDSIQSQLSTASITSLISSVASRVSTAGTTSKSAATSSVKGTTSTTKASATVSAGNSSSSSSAASSTASSTADTSGSLSSFAGNIAGEVLGSSVFIGTLNDTLVALNDTGVALYIIKRILSTESYIDMFGTIISNVMYSGALNVTALTSSVNITQLLDKYLDDPEKLLGLASSVLSSNSSSSSSSSSPDYKGALENIVSIMENDGLFVELNSYLFPSSSTAGNKAVATSTLSTSTSGSTSTGSSSTSSKAEGSSVIIPGSFISIILGGALFFL</sequence>
<dbReference type="EMBL" id="CAKXYY010000003">
    <property type="protein sequence ID" value="CAH2351323.1"/>
    <property type="molecule type" value="Genomic_DNA"/>
</dbReference>
<proteinExistence type="predicted"/>
<accession>A0A9P0QML6</accession>
<keyword evidence="4" id="KW-1185">Reference proteome</keyword>
<dbReference type="OrthoDB" id="4022151at2759"/>
<gene>
    <name evidence="3" type="ORF">CLIB1423_03S03664</name>
</gene>
<organism evidence="3 4">
    <name type="scientific">[Candida] railenensis</name>
    <dbReference type="NCBI Taxonomy" id="45579"/>
    <lineage>
        <taxon>Eukaryota</taxon>
        <taxon>Fungi</taxon>
        <taxon>Dikarya</taxon>
        <taxon>Ascomycota</taxon>
        <taxon>Saccharomycotina</taxon>
        <taxon>Pichiomycetes</taxon>
        <taxon>Debaryomycetaceae</taxon>
        <taxon>Kurtzmaniella</taxon>
    </lineage>
</organism>
<evidence type="ECO:0000313" key="3">
    <source>
        <dbReference type="EMBL" id="CAH2351323.1"/>
    </source>
</evidence>
<keyword evidence="2" id="KW-0732">Signal</keyword>
<dbReference type="PROSITE" id="PS51257">
    <property type="entry name" value="PROKAR_LIPOPROTEIN"/>
    <property type="match status" value="1"/>
</dbReference>